<accession>A0ABW4KBP4</accession>
<proteinExistence type="predicted"/>
<evidence type="ECO:0000313" key="2">
    <source>
        <dbReference type="Proteomes" id="UP001597308"/>
    </source>
</evidence>
<reference evidence="2" key="1">
    <citation type="journal article" date="2019" name="Int. J. Syst. Evol. Microbiol.">
        <title>The Global Catalogue of Microorganisms (GCM) 10K type strain sequencing project: providing services to taxonomists for standard genome sequencing and annotation.</title>
        <authorList>
            <consortium name="The Broad Institute Genomics Platform"/>
            <consortium name="The Broad Institute Genome Sequencing Center for Infectious Disease"/>
            <person name="Wu L."/>
            <person name="Ma J."/>
        </authorList>
    </citation>
    <scope>NUCLEOTIDE SEQUENCE [LARGE SCALE GENOMIC DNA]</scope>
    <source>
        <strain evidence="2">KCTC 23707</strain>
    </source>
</reference>
<dbReference type="Pfam" id="PF20306">
    <property type="entry name" value="Sp-DndD"/>
    <property type="match status" value="1"/>
</dbReference>
<dbReference type="InterPro" id="IPR046882">
    <property type="entry name" value="Sp-DndD"/>
</dbReference>
<evidence type="ECO:0000313" key="1">
    <source>
        <dbReference type="EMBL" id="MFD1703525.1"/>
    </source>
</evidence>
<dbReference type="RefSeq" id="WP_378799633.1">
    <property type="nucleotide sequence ID" value="NZ_JBHUER010000008.1"/>
</dbReference>
<sequence>MSESIIEEAQLNDLPLWEDKEAAKVLDQVARENNVPVDVIAELVGLQRARQHQERAAGIYQRIEEILGRMD</sequence>
<organism evidence="1 2">
    <name type="scientific">Methylopila henanensis</name>
    <dbReference type="NCBI Taxonomy" id="873516"/>
    <lineage>
        <taxon>Bacteria</taxon>
        <taxon>Pseudomonadati</taxon>
        <taxon>Pseudomonadota</taxon>
        <taxon>Alphaproteobacteria</taxon>
        <taxon>Hyphomicrobiales</taxon>
        <taxon>Methylopilaceae</taxon>
        <taxon>Methylopila</taxon>
    </lineage>
</organism>
<dbReference type="EMBL" id="JBHUER010000008">
    <property type="protein sequence ID" value="MFD1703525.1"/>
    <property type="molecule type" value="Genomic_DNA"/>
</dbReference>
<dbReference type="Proteomes" id="UP001597308">
    <property type="component" value="Unassembled WGS sequence"/>
</dbReference>
<name>A0ABW4KBP4_9HYPH</name>
<gene>
    <name evidence="1" type="ORF">ACFSCV_10970</name>
</gene>
<protein>
    <submittedName>
        <fullName evidence="1">DNA modification system-associated small protein</fullName>
    </submittedName>
</protein>
<comment type="caution">
    <text evidence="1">The sequence shown here is derived from an EMBL/GenBank/DDBJ whole genome shotgun (WGS) entry which is preliminary data.</text>
</comment>
<keyword evidence="2" id="KW-1185">Reference proteome</keyword>